<dbReference type="Gene3D" id="3.30.470.20">
    <property type="entry name" value="ATP-grasp fold, B domain"/>
    <property type="match status" value="1"/>
</dbReference>
<name>A0A840IFG2_9ACTN</name>
<dbReference type="EMBL" id="JACHNU010000003">
    <property type="protein sequence ID" value="MBB4662961.1"/>
    <property type="molecule type" value="Genomic_DNA"/>
</dbReference>
<dbReference type="Pfam" id="PF13549">
    <property type="entry name" value="ATP-grasp_5"/>
    <property type="match status" value="1"/>
</dbReference>
<evidence type="ECO:0000313" key="2">
    <source>
        <dbReference type="EMBL" id="MBB4662961.1"/>
    </source>
</evidence>
<dbReference type="Proteomes" id="UP000585272">
    <property type="component" value="Unassembled WGS sequence"/>
</dbReference>
<proteinExistence type="predicted"/>
<evidence type="ECO:0000313" key="3">
    <source>
        <dbReference type="Proteomes" id="UP000585272"/>
    </source>
</evidence>
<gene>
    <name evidence="2" type="ORF">BDZ31_002550</name>
</gene>
<dbReference type="Pfam" id="PF19045">
    <property type="entry name" value="Ligase_CoA_2"/>
    <property type="match status" value="1"/>
</dbReference>
<dbReference type="AlphaFoldDB" id="A0A840IFG2"/>
<reference evidence="2 3" key="1">
    <citation type="submission" date="2020-08" db="EMBL/GenBank/DDBJ databases">
        <title>Genomic Encyclopedia of Archaeal and Bacterial Type Strains, Phase II (KMG-II): from individual species to whole genera.</title>
        <authorList>
            <person name="Goeker M."/>
        </authorList>
    </citation>
    <scope>NUCLEOTIDE SEQUENCE [LARGE SCALE GENOMIC DNA]</scope>
    <source>
        <strain evidence="2 3">DSM 23288</strain>
    </source>
</reference>
<protein>
    <submittedName>
        <fullName evidence="2">Acyl-CoA synthetase (NDP forming)/L-amino acid N-acyltransferase YncA</fullName>
    </submittedName>
</protein>
<dbReference type="CDD" id="cd04301">
    <property type="entry name" value="NAT_SF"/>
    <property type="match status" value="1"/>
</dbReference>
<dbReference type="InterPro" id="IPR016181">
    <property type="entry name" value="Acyl_CoA_acyltransferase"/>
</dbReference>
<dbReference type="Pfam" id="PF13380">
    <property type="entry name" value="CoA_binding_2"/>
    <property type="match status" value="1"/>
</dbReference>
<evidence type="ECO:0000259" key="1">
    <source>
        <dbReference type="PROSITE" id="PS51186"/>
    </source>
</evidence>
<dbReference type="PANTHER" id="PTHR42793:SF1">
    <property type="entry name" value="PEPTIDYL-LYSINE N-ACETYLTRANSFERASE PATZ"/>
    <property type="match status" value="1"/>
</dbReference>
<dbReference type="SUPFAM" id="SSF52210">
    <property type="entry name" value="Succinyl-CoA synthetase domains"/>
    <property type="match status" value="2"/>
</dbReference>
<dbReference type="Gene3D" id="3.40.50.720">
    <property type="entry name" value="NAD(P)-binding Rossmann-like Domain"/>
    <property type="match status" value="1"/>
</dbReference>
<keyword evidence="2" id="KW-0808">Transferase</keyword>
<sequence length="920" mass="95750">MPDAPPQNVTVPSPEALAARAVDVALRDGAPIQVRPVTAEDLPALRTFLESLSADSRRLRFFTPAADLAAAARWAAEVDRHERDGLLAATGSGEIVGHAAWARFGPDRAEVAFEVAETMRGRGLATILLAHLAFGARAQGITTFVAEVLPENHKMLGVFRESGLPLQVSSEPGLLTVEMPTAFTDEARERFRQRERLAAVAAMDAVLRPRSIAVVGASPDPATIGGALFASLVAAGFTGALHAVNRRGRAIGTHHCHRSLDTVPGEIDLAVLAIPAADVLQVARTCGERGVRALVVVAAGFAERGPEGAARQRELLAICRGAGMRLVGPNCLGVLNTDAEVRLDATFAQTDPPPGGIGLLSQSGGVGIALLEQARTLGVGISAFASVGNKADLSGNDFVEWAEQDGRTRAILLYLESFGNPRKFARIARRVGERKPIVAVKAGRTAAGARAATSHTGALLAGSELAVAALFRQAGVLRVDTLGELFDLAALLERQPLPDGRRVAIVTNAGGPGTLAADACQSAGLELPRFDGELRATLAEVVPTSAGLGNPVDLLVDATPETFAGAVEAIGRSGAVDALIAVFVPRPFARASDVATALRGAAAALDGKIPLLPVFMTGELSELALEQSEQIVGNGQAALPLFRYPEEAARALARAADHSAWRRLPRGRLPELPGIRADEAAAIVAEALASQPGGGWLDALRTHRLLACHGLPLPAQQVVRSPTAAARAVTALGGPVAVKALLPGVVHTSDLGGVQLDLAGPTAVRRAARAMRERLERDGHRLDGFLVQRMAPAGIELLVGSTTDPLFGPVVACGLGGRAVELLRDVAVRLAPVTDRGARNMVRELATFPLLEGYRGAPVVDVAALEEVVMRVGVLADAHPEIVELDLNPVVVHPGGAVVVDARVRVAPAAEPAPTPALRR</sequence>
<dbReference type="Pfam" id="PF00583">
    <property type="entry name" value="Acetyltransf_1"/>
    <property type="match status" value="1"/>
</dbReference>
<dbReference type="SUPFAM" id="SSF55729">
    <property type="entry name" value="Acyl-CoA N-acyltransferases (Nat)"/>
    <property type="match status" value="1"/>
</dbReference>
<dbReference type="InterPro" id="IPR036291">
    <property type="entry name" value="NAD(P)-bd_dom_sf"/>
</dbReference>
<dbReference type="GO" id="GO:0043758">
    <property type="term" value="F:acetate-CoA ligase (ADP-forming) activity"/>
    <property type="evidence" value="ECO:0007669"/>
    <property type="project" value="InterPro"/>
</dbReference>
<dbReference type="SUPFAM" id="SSF56059">
    <property type="entry name" value="Glutathione synthetase ATP-binding domain-like"/>
    <property type="match status" value="1"/>
</dbReference>
<accession>A0A840IFG2</accession>
<dbReference type="InterPro" id="IPR003781">
    <property type="entry name" value="CoA-bd"/>
</dbReference>
<dbReference type="Gene3D" id="3.40.630.30">
    <property type="match status" value="1"/>
</dbReference>
<dbReference type="PROSITE" id="PS51186">
    <property type="entry name" value="GNAT"/>
    <property type="match status" value="1"/>
</dbReference>
<dbReference type="Pfam" id="PF13607">
    <property type="entry name" value="Succ_CoA_lig"/>
    <property type="match status" value="1"/>
</dbReference>
<dbReference type="SMART" id="SM00881">
    <property type="entry name" value="CoA_binding"/>
    <property type="match status" value="1"/>
</dbReference>
<dbReference type="InterPro" id="IPR000182">
    <property type="entry name" value="GNAT_dom"/>
</dbReference>
<comment type="caution">
    <text evidence="2">The sequence shown here is derived from an EMBL/GenBank/DDBJ whole genome shotgun (WGS) entry which is preliminary data.</text>
</comment>
<dbReference type="InterPro" id="IPR043938">
    <property type="entry name" value="Ligase_CoA_dom"/>
</dbReference>
<organism evidence="2 3">
    <name type="scientific">Conexibacter arvalis</name>
    <dbReference type="NCBI Taxonomy" id="912552"/>
    <lineage>
        <taxon>Bacteria</taxon>
        <taxon>Bacillati</taxon>
        <taxon>Actinomycetota</taxon>
        <taxon>Thermoleophilia</taxon>
        <taxon>Solirubrobacterales</taxon>
        <taxon>Conexibacteraceae</taxon>
        <taxon>Conexibacter</taxon>
    </lineage>
</organism>
<feature type="domain" description="N-acetyltransferase" evidence="1">
    <location>
        <begin position="32"/>
        <end position="184"/>
    </location>
</feature>
<dbReference type="GO" id="GO:0016747">
    <property type="term" value="F:acyltransferase activity, transferring groups other than amino-acyl groups"/>
    <property type="evidence" value="ECO:0007669"/>
    <property type="project" value="InterPro"/>
</dbReference>
<dbReference type="InterPro" id="IPR013815">
    <property type="entry name" value="ATP_grasp_subdomain_1"/>
</dbReference>
<dbReference type="GO" id="GO:0005524">
    <property type="term" value="F:ATP binding"/>
    <property type="evidence" value="ECO:0007669"/>
    <property type="project" value="InterPro"/>
</dbReference>
<dbReference type="SUPFAM" id="SSF51735">
    <property type="entry name" value="NAD(P)-binding Rossmann-fold domains"/>
    <property type="match status" value="1"/>
</dbReference>
<dbReference type="InterPro" id="IPR032875">
    <property type="entry name" value="Succ_CoA_lig_flav_dom"/>
</dbReference>
<dbReference type="PANTHER" id="PTHR42793">
    <property type="entry name" value="COA BINDING DOMAIN CONTAINING PROTEIN"/>
    <property type="match status" value="1"/>
</dbReference>
<dbReference type="InterPro" id="IPR016102">
    <property type="entry name" value="Succinyl-CoA_synth-like"/>
</dbReference>
<keyword evidence="3" id="KW-1185">Reference proteome</keyword>
<dbReference type="RefSeq" id="WP_183342613.1">
    <property type="nucleotide sequence ID" value="NZ_JACHNU010000003.1"/>
</dbReference>
<dbReference type="Gene3D" id="3.30.1490.20">
    <property type="entry name" value="ATP-grasp fold, A domain"/>
    <property type="match status" value="1"/>
</dbReference>
<keyword evidence="2" id="KW-0012">Acyltransferase</keyword>
<dbReference type="Gene3D" id="3.40.50.261">
    <property type="entry name" value="Succinyl-CoA synthetase domains"/>
    <property type="match status" value="2"/>
</dbReference>